<keyword evidence="2" id="KW-1185">Reference proteome</keyword>
<reference evidence="2" key="1">
    <citation type="journal article" date="2006" name="PLoS Biol.">
        <title>Macronuclear genome sequence of the ciliate Tetrahymena thermophila, a model eukaryote.</title>
        <authorList>
            <person name="Eisen J.A."/>
            <person name="Coyne R.S."/>
            <person name="Wu M."/>
            <person name="Wu D."/>
            <person name="Thiagarajan M."/>
            <person name="Wortman J.R."/>
            <person name="Badger J.H."/>
            <person name="Ren Q."/>
            <person name="Amedeo P."/>
            <person name="Jones K.M."/>
            <person name="Tallon L.J."/>
            <person name="Delcher A.L."/>
            <person name="Salzberg S.L."/>
            <person name="Silva J.C."/>
            <person name="Haas B.J."/>
            <person name="Majoros W.H."/>
            <person name="Farzad M."/>
            <person name="Carlton J.M."/>
            <person name="Smith R.K. Jr."/>
            <person name="Garg J."/>
            <person name="Pearlman R.E."/>
            <person name="Karrer K.M."/>
            <person name="Sun L."/>
            <person name="Manning G."/>
            <person name="Elde N.C."/>
            <person name="Turkewitz A.P."/>
            <person name="Asai D.J."/>
            <person name="Wilkes D.E."/>
            <person name="Wang Y."/>
            <person name="Cai H."/>
            <person name="Collins K."/>
            <person name="Stewart B.A."/>
            <person name="Lee S.R."/>
            <person name="Wilamowska K."/>
            <person name="Weinberg Z."/>
            <person name="Ruzzo W.L."/>
            <person name="Wloga D."/>
            <person name="Gaertig J."/>
            <person name="Frankel J."/>
            <person name="Tsao C.-C."/>
            <person name="Gorovsky M.A."/>
            <person name="Keeling P.J."/>
            <person name="Waller R.F."/>
            <person name="Patron N.J."/>
            <person name="Cherry J.M."/>
            <person name="Stover N.A."/>
            <person name="Krieger C.J."/>
            <person name="del Toro C."/>
            <person name="Ryder H.F."/>
            <person name="Williamson S.C."/>
            <person name="Barbeau R.A."/>
            <person name="Hamilton E.P."/>
            <person name="Orias E."/>
        </authorList>
    </citation>
    <scope>NUCLEOTIDE SEQUENCE [LARGE SCALE GENOMIC DNA]</scope>
    <source>
        <strain evidence="2">SB210</strain>
    </source>
</reference>
<dbReference type="KEGG" id="tet:TTHERM_00809360"/>
<name>Q233N8_TETTS</name>
<proteinExistence type="predicted"/>
<dbReference type="EMBL" id="GG662769">
    <property type="protein sequence ID" value="EAR91791.1"/>
    <property type="molecule type" value="Genomic_DNA"/>
</dbReference>
<dbReference type="HOGENOM" id="CLU_1839213_0_0_1"/>
<dbReference type="AlphaFoldDB" id="Q233N8"/>
<protein>
    <submittedName>
        <fullName evidence="1">Uncharacterized protein</fullName>
    </submittedName>
</protein>
<dbReference type="Proteomes" id="UP000009168">
    <property type="component" value="Unassembled WGS sequence"/>
</dbReference>
<dbReference type="GeneID" id="7829678"/>
<evidence type="ECO:0000313" key="2">
    <source>
        <dbReference type="Proteomes" id="UP000009168"/>
    </source>
</evidence>
<evidence type="ECO:0000313" key="1">
    <source>
        <dbReference type="EMBL" id="EAR91791.1"/>
    </source>
</evidence>
<dbReference type="InParanoid" id="Q233N8"/>
<sequence>MQQQTKGKNEEINLSTCTQNAFYIYASIRHYENIKKQKKLACEQDLDVKNFAHLFFKTKANQVKKKADKCCEDLESLPNLNVFRMCSNCYAKFLSLFTKRFYCINLMISLPIIDENSDQTTQLAINSQIFQENFELIQLV</sequence>
<dbReference type="RefSeq" id="XP_001012036.1">
    <property type="nucleotide sequence ID" value="XM_001012036.1"/>
</dbReference>
<gene>
    <name evidence="1" type="ORF">TTHERM_00809360</name>
</gene>
<organism evidence="1 2">
    <name type="scientific">Tetrahymena thermophila (strain SB210)</name>
    <dbReference type="NCBI Taxonomy" id="312017"/>
    <lineage>
        <taxon>Eukaryota</taxon>
        <taxon>Sar</taxon>
        <taxon>Alveolata</taxon>
        <taxon>Ciliophora</taxon>
        <taxon>Intramacronucleata</taxon>
        <taxon>Oligohymenophorea</taxon>
        <taxon>Hymenostomatida</taxon>
        <taxon>Tetrahymenina</taxon>
        <taxon>Tetrahymenidae</taxon>
        <taxon>Tetrahymena</taxon>
    </lineage>
</organism>
<accession>Q233N8</accession>